<keyword evidence="3" id="KW-1185">Reference proteome</keyword>
<sequence length="72" mass="9093">MVLFWKASGFFDFYAYFCVFLRVIAYFYAFIFIFMYYYAFSKKTKEQLIYYFIFCCSFKRMNYSQTRCNSLW</sequence>
<organism evidence="2 3">
    <name type="scientific">Coprococcus comes</name>
    <dbReference type="NCBI Taxonomy" id="410072"/>
    <lineage>
        <taxon>Bacteria</taxon>
        <taxon>Bacillati</taxon>
        <taxon>Bacillota</taxon>
        <taxon>Clostridia</taxon>
        <taxon>Lachnospirales</taxon>
        <taxon>Lachnospiraceae</taxon>
        <taxon>Coprococcus</taxon>
    </lineage>
</organism>
<keyword evidence="1" id="KW-0472">Membrane</keyword>
<proteinExistence type="predicted"/>
<dbReference type="AlphaFoldDB" id="A0A3R6ALZ1"/>
<dbReference type="EMBL" id="QRXJ01000011">
    <property type="protein sequence ID" value="RGT89467.1"/>
    <property type="molecule type" value="Genomic_DNA"/>
</dbReference>
<comment type="caution">
    <text evidence="2">The sequence shown here is derived from an EMBL/GenBank/DDBJ whole genome shotgun (WGS) entry which is preliminary data.</text>
</comment>
<evidence type="ECO:0000313" key="3">
    <source>
        <dbReference type="Proteomes" id="UP000283360"/>
    </source>
</evidence>
<evidence type="ECO:0000256" key="1">
    <source>
        <dbReference type="SAM" id="Phobius"/>
    </source>
</evidence>
<reference evidence="2 3" key="1">
    <citation type="submission" date="2018-08" db="EMBL/GenBank/DDBJ databases">
        <title>A genome reference for cultivated species of the human gut microbiota.</title>
        <authorList>
            <person name="Zou Y."/>
            <person name="Xue W."/>
            <person name="Luo G."/>
        </authorList>
    </citation>
    <scope>NUCLEOTIDE SEQUENCE [LARGE SCALE GENOMIC DNA]</scope>
    <source>
        <strain evidence="2 3">AF18-12LB</strain>
    </source>
</reference>
<keyword evidence="1" id="KW-0812">Transmembrane</keyword>
<accession>A0A3R6ALZ1</accession>
<evidence type="ECO:0000313" key="2">
    <source>
        <dbReference type="EMBL" id="RGT89467.1"/>
    </source>
</evidence>
<gene>
    <name evidence="2" type="ORF">DWX03_09375</name>
</gene>
<name>A0A3R6ALZ1_9FIRM</name>
<feature type="transmembrane region" description="Helical" evidence="1">
    <location>
        <begin position="13"/>
        <end position="39"/>
    </location>
</feature>
<dbReference type="Proteomes" id="UP000283360">
    <property type="component" value="Unassembled WGS sequence"/>
</dbReference>
<keyword evidence="1" id="KW-1133">Transmembrane helix</keyword>
<protein>
    <submittedName>
        <fullName evidence="2">Uncharacterized protein</fullName>
    </submittedName>
</protein>